<feature type="region of interest" description="Disordered" evidence="10">
    <location>
        <begin position="331"/>
        <end position="353"/>
    </location>
</feature>
<protein>
    <recommendedName>
        <fullName evidence="3">ER membrane protein complex subunit 1</fullName>
    </recommendedName>
</protein>
<evidence type="ECO:0000256" key="4">
    <source>
        <dbReference type="ARBA" id="ARBA00022692"/>
    </source>
</evidence>
<keyword evidence="13" id="KW-1185">Reference proteome</keyword>
<name>A0A9W7DTZ2_9STRA</name>
<dbReference type="GO" id="GO:0034975">
    <property type="term" value="P:protein folding in endoplasmic reticulum"/>
    <property type="evidence" value="ECO:0007669"/>
    <property type="project" value="TreeGrafter"/>
</dbReference>
<evidence type="ECO:0000256" key="2">
    <source>
        <dbReference type="ARBA" id="ARBA00007904"/>
    </source>
</evidence>
<keyword evidence="8" id="KW-0472">Membrane</keyword>
<comment type="subcellular location">
    <subcellularLocation>
        <location evidence="1">Endoplasmic reticulum membrane</location>
        <topology evidence="1">Single-pass type I membrane protein</topology>
    </subcellularLocation>
</comment>
<evidence type="ECO:0000256" key="6">
    <source>
        <dbReference type="ARBA" id="ARBA00022824"/>
    </source>
</evidence>
<evidence type="ECO:0000313" key="13">
    <source>
        <dbReference type="Proteomes" id="UP001165082"/>
    </source>
</evidence>
<dbReference type="AlphaFoldDB" id="A0A9W7DTZ2"/>
<keyword evidence="7" id="KW-1133">Transmembrane helix</keyword>
<evidence type="ECO:0000256" key="7">
    <source>
        <dbReference type="ARBA" id="ARBA00022989"/>
    </source>
</evidence>
<dbReference type="Pfam" id="PF07774">
    <property type="entry name" value="EMC1_C"/>
    <property type="match status" value="1"/>
</dbReference>
<dbReference type="OrthoDB" id="28092at2759"/>
<proteinExistence type="inferred from homology"/>
<comment type="similarity">
    <text evidence="2">Belongs to the EMC1 family.</text>
</comment>
<evidence type="ECO:0000256" key="10">
    <source>
        <dbReference type="SAM" id="MobiDB-lite"/>
    </source>
</evidence>
<keyword evidence="6" id="KW-0256">Endoplasmic reticulum</keyword>
<evidence type="ECO:0000256" key="8">
    <source>
        <dbReference type="ARBA" id="ARBA00023136"/>
    </source>
</evidence>
<gene>
    <name evidence="12" type="ORF">TrRE_jg8732</name>
</gene>
<feature type="domain" description="ER membrane protein complex subunit 1 C-terminal" evidence="11">
    <location>
        <begin position="394"/>
        <end position="610"/>
    </location>
</feature>
<organism evidence="12 13">
    <name type="scientific">Triparma retinervis</name>
    <dbReference type="NCBI Taxonomy" id="2557542"/>
    <lineage>
        <taxon>Eukaryota</taxon>
        <taxon>Sar</taxon>
        <taxon>Stramenopiles</taxon>
        <taxon>Ochrophyta</taxon>
        <taxon>Bolidophyceae</taxon>
        <taxon>Parmales</taxon>
        <taxon>Triparmaceae</taxon>
        <taxon>Triparma</taxon>
    </lineage>
</organism>
<keyword evidence="9" id="KW-0325">Glycoprotein</keyword>
<dbReference type="PANTHER" id="PTHR21573">
    <property type="entry name" value="ER MEMBRANE PROTEIN COMPLEX SUBUNIT 1"/>
    <property type="match status" value="1"/>
</dbReference>
<evidence type="ECO:0000256" key="5">
    <source>
        <dbReference type="ARBA" id="ARBA00022729"/>
    </source>
</evidence>
<evidence type="ECO:0000313" key="12">
    <source>
        <dbReference type="EMBL" id="GMH54948.1"/>
    </source>
</evidence>
<dbReference type="Proteomes" id="UP001165082">
    <property type="component" value="Unassembled WGS sequence"/>
</dbReference>
<keyword evidence="4" id="KW-0812">Transmembrane</keyword>
<accession>A0A9W7DTZ2</accession>
<dbReference type="InterPro" id="IPR026895">
    <property type="entry name" value="EMC1"/>
</dbReference>
<evidence type="ECO:0000256" key="1">
    <source>
        <dbReference type="ARBA" id="ARBA00004115"/>
    </source>
</evidence>
<keyword evidence="5" id="KW-0732">Signal</keyword>
<dbReference type="PANTHER" id="PTHR21573:SF0">
    <property type="entry name" value="ER MEMBRANE PROTEIN COMPLEX SUBUNIT 1"/>
    <property type="match status" value="1"/>
</dbReference>
<evidence type="ECO:0000256" key="9">
    <source>
        <dbReference type="ARBA" id="ARBA00023180"/>
    </source>
</evidence>
<dbReference type="InterPro" id="IPR011678">
    <property type="entry name" value="EMC1_C"/>
</dbReference>
<evidence type="ECO:0000259" key="11">
    <source>
        <dbReference type="Pfam" id="PF07774"/>
    </source>
</evidence>
<evidence type="ECO:0000256" key="3">
    <source>
        <dbReference type="ARBA" id="ARBA00020824"/>
    </source>
</evidence>
<dbReference type="GO" id="GO:0072546">
    <property type="term" value="C:EMC complex"/>
    <property type="evidence" value="ECO:0007669"/>
    <property type="project" value="InterPro"/>
</dbReference>
<comment type="caution">
    <text evidence="12">The sequence shown here is derived from an EMBL/GenBank/DDBJ whole genome shotgun (WGS) entry which is preliminary data.</text>
</comment>
<dbReference type="EMBL" id="BRXZ01000821">
    <property type="protein sequence ID" value="GMH54948.1"/>
    <property type="molecule type" value="Genomic_DNA"/>
</dbReference>
<sequence length="611" mass="65572">MKSLHLAAGLAALVSVEGIFRDQKGLLDSFIISRPPLSSHLFLHTSHSTTSLLYTTTHDVGLLSVDGDEVWTLGWENCRLGKEVKTGDTGGVELECEGEGESKGKWLVDKNDGSIAPYDGKIGKDKGVSTSHIHGGEVRKEGVTTTVTTASSSYSWIDCFSTVTDVNFSTDSTAVSVLCAQSSVVYEFTLDTTNPGSTAVSKAPSAVGKGTSARYVGSGVLTWDATGARYAGSEVTGEVSECYVSGGSPVCAVDGSLRDIKTGEAVKEGYLSVDEEEGRIRSYNERNQVLAEVQLKGEKIVMGDDGVLVKWPGSWEVLITKVDEGFGDPKWVNGGGEGAPKKPRGVEPKTGPSSDATIPTLFVTVYDSVTLDVLYRVGHDNAGGNVKVVTASGNWIIYSYWNDKTKRTELSAITLYSGLVPSGGITMFKNEHPQSPEVRSRYEGYGAISLQRTYWYDKAITGMGVTSTRHGITPASVVLELMNGQVATLDLRMLDPRRPGGDPKMTEKMEGLMKYDPNLPHVPLNVVTYDRPGRAMGKVWSSGAALESTSRILCTGRGGAWTAKHQGRQRFDELPGNFNKTALVAGVLGLTAVYVAANEYAKGKKLKMAWM</sequence>
<reference evidence="12" key="1">
    <citation type="submission" date="2022-07" db="EMBL/GenBank/DDBJ databases">
        <title>Genome analysis of Parmales, a sister group of diatoms, reveals the evolutionary specialization of diatoms from phago-mixotrophs to photoautotrophs.</title>
        <authorList>
            <person name="Ban H."/>
            <person name="Sato S."/>
            <person name="Yoshikawa S."/>
            <person name="Kazumasa Y."/>
            <person name="Nakamura Y."/>
            <person name="Ichinomiya M."/>
            <person name="Saitoh K."/>
            <person name="Sato N."/>
            <person name="Blanc-Mathieu R."/>
            <person name="Endo H."/>
            <person name="Kuwata A."/>
            <person name="Ogata H."/>
        </authorList>
    </citation>
    <scope>NUCLEOTIDE SEQUENCE</scope>
</reference>